<dbReference type="Proteomes" id="UP000092093">
    <property type="component" value="Unassembled WGS sequence"/>
</dbReference>
<gene>
    <name evidence="1" type="ORF">AN484_07065</name>
</gene>
<accession>A0A1B7X4Z8</accession>
<name>A0A1B7X4Z8_APHFL</name>
<reference evidence="1 2" key="1">
    <citation type="submission" date="2015-09" db="EMBL/GenBank/DDBJ databases">
        <title>Aphanizomenon flos-aquae WA102.</title>
        <authorList>
            <person name="Driscoll C."/>
        </authorList>
    </citation>
    <scope>NUCLEOTIDE SEQUENCE [LARGE SCALE GENOMIC DNA]</scope>
    <source>
        <strain evidence="1">WA102</strain>
    </source>
</reference>
<protein>
    <submittedName>
        <fullName evidence="1">Uncharacterized protein</fullName>
    </submittedName>
</protein>
<comment type="caution">
    <text evidence="1">The sequence shown here is derived from an EMBL/GenBank/DDBJ whole genome shotgun (WGS) entry which is preliminary data.</text>
</comment>
<evidence type="ECO:0000313" key="1">
    <source>
        <dbReference type="EMBL" id="OBQ44435.1"/>
    </source>
</evidence>
<proteinExistence type="predicted"/>
<organism evidence="1 2">
    <name type="scientific">Aphanizomenon flos-aquae WA102</name>
    <dbReference type="NCBI Taxonomy" id="1710896"/>
    <lineage>
        <taxon>Bacteria</taxon>
        <taxon>Bacillati</taxon>
        <taxon>Cyanobacteriota</taxon>
        <taxon>Cyanophyceae</taxon>
        <taxon>Nostocales</taxon>
        <taxon>Aphanizomenonaceae</taxon>
        <taxon>Aphanizomenon</taxon>
    </lineage>
</organism>
<dbReference type="AlphaFoldDB" id="A0A1B7X4Z8"/>
<sequence length="1204" mass="132829">MKTKFGGLNTVSGELALPKDDSPSLLNVDFDIGGSVRKRNGTLTLFKDAVTPNPVFVSRFVTTLGYEFIISKFNTKLRVFDLQNDVMTKLWEKDNVFKSASSLPFSIPLDDNFNLLLCEKQAPVQVRFEEASSVAITAGSIVIAVGTTWVNTYTDCVVYVNGVHVARTLGYSAGNLTITSASITIGATVYVCTFSWQWWAESLIWFGDTFYQRVSRFGVSDEDKHVQIPNSIVTDEIPDSTRYGVFAFINDAFGNAYTYKSNNQPQISVEYSFSDGANYTPSANTYTSPSKFFVTFGDITNSNIRTFTDKDVSGNQIKILKHKLKSYDIVNLSNTEGAVPVSLSDSVAYYAKEINEDVIELYTDAALTTIATIGTRNTKTFTDLAVDYTDNFIAITAHGFTNAQPIRFTTTNTLLVGLLETTTYYAKSLSANAFEVYYDQNLRKKVIFVYRSELFFDHQAVSNTNLLTIAQHKLFTGDAVRVKTTNGTLPATLNATTVYYVLVLTANIIKLYTDSALTTAVANYTGLAGDIFLYLDGGVHSVIADGLTTTIERVAYDSVSFVRLRQLRFNNKKGVLNANLNVFVGETAISRSTITTVSGTQKYYTHETESLTPYTGTSTVQKFVSFTASTPIGVKKDEYVTLVNTETKWCGSAALNTKYNYNNGSYVPAYGFGDYANYDEGVFPTFGALYQSRLCLAGVGSTILVSGVYDKIVDGAPYRYFQTTDDLNNPTIDPFKIRVPFSQSDTVLAMRQWQQFLFVFTRTSTYKTTLDTNGQFNVNTPTLTLTASVGCIGRDGVETTESTLFFLSENGVFDLGIVTSNEYRASEISLPIRNVIKEFGADSKLSYDTFNNKLYVYNKRLMVYFTDQKVWSEYKAVLPWDISSFLFWREFMLLCCKTLCDFQITRTEYELYIDFAKKFTSGQAVEVQPCAQNIPTYTGVTRYTSPLVMSPVLSERDVTVLYDGVLTNNWTKLNSEEISISGVVDGKQLTFFYKVAGSFNGAVLYKDSVIQILNNVSFGIVPLNNFCELLPYSDITDSDTTPYEGAVDSDGNPVYANGNPLQFPSMWSCSDGVCSLNPDGSYVSQAECEAARTLLFTGGQCVGTSYTVTTLGKLRNGAGTLITETYISASGVGAISSIGVVVTSVSGTYYFTATIVFANVTRTRTLYDGGVHPVHNPASWTYELTDIVITGSPDNCGNKYACGV</sequence>
<dbReference type="EMBL" id="LJOW01000022">
    <property type="protein sequence ID" value="OBQ44435.1"/>
    <property type="molecule type" value="Genomic_DNA"/>
</dbReference>
<evidence type="ECO:0000313" key="2">
    <source>
        <dbReference type="Proteomes" id="UP000092093"/>
    </source>
</evidence>